<protein>
    <submittedName>
        <fullName evidence="1">Uncharacterized protein</fullName>
    </submittedName>
</protein>
<sequence>MFKSNRRLTFLQNVVNDILQKIGCNMMLFQELEYLLKYIIVNGNISG</sequence>
<dbReference type="Proteomes" id="UP000011864">
    <property type="component" value="Chromosome"/>
</dbReference>
<dbReference type="EMBL" id="CP003837">
    <property type="protein sequence ID" value="AGH46865.1"/>
    <property type="molecule type" value="Genomic_DNA"/>
</dbReference>
<keyword evidence="2" id="KW-1185">Reference proteome</keyword>
<evidence type="ECO:0000313" key="2">
    <source>
        <dbReference type="Proteomes" id="UP000011864"/>
    </source>
</evidence>
<organism evidence="1 2">
    <name type="scientific">Paraglaciecola psychrophila 170</name>
    <dbReference type="NCBI Taxonomy" id="1129794"/>
    <lineage>
        <taxon>Bacteria</taxon>
        <taxon>Pseudomonadati</taxon>
        <taxon>Pseudomonadota</taxon>
        <taxon>Gammaproteobacteria</taxon>
        <taxon>Alteromonadales</taxon>
        <taxon>Alteromonadaceae</taxon>
        <taxon>Paraglaciecola</taxon>
    </lineage>
</organism>
<dbReference type="KEGG" id="gps:C427_4766"/>
<proteinExistence type="predicted"/>
<dbReference type="PATRIC" id="fig|1129794.4.peg.4747"/>
<name>M4RT41_9ALTE</name>
<dbReference type="HOGENOM" id="CLU_3171261_0_0_6"/>
<accession>M4RT41</accession>
<gene>
    <name evidence="1" type="ORF">C427_4766</name>
</gene>
<evidence type="ECO:0000313" key="1">
    <source>
        <dbReference type="EMBL" id="AGH46865.1"/>
    </source>
</evidence>
<dbReference type="STRING" id="1129794.C427_4766"/>
<reference evidence="1 2" key="1">
    <citation type="journal article" date="2013" name="Genome Announc.">
        <title>Complete Genome Sequence of Glaciecola psychrophila Strain 170T.</title>
        <authorList>
            <person name="Yin J."/>
            <person name="Chen J."/>
            <person name="Liu G."/>
            <person name="Yu Y."/>
            <person name="Song L."/>
            <person name="Wang X."/>
            <person name="Qu X."/>
        </authorList>
    </citation>
    <scope>NUCLEOTIDE SEQUENCE [LARGE SCALE GENOMIC DNA]</scope>
    <source>
        <strain evidence="1 2">170</strain>
    </source>
</reference>
<dbReference type="AlphaFoldDB" id="M4RT41"/>